<keyword evidence="2" id="KW-1185">Reference proteome</keyword>
<accession>A0A6G0ZJR7</accession>
<comment type="caution">
    <text evidence="1">The sequence shown here is derived from an EMBL/GenBank/DDBJ whole genome shotgun (WGS) entry which is preliminary data.</text>
</comment>
<evidence type="ECO:0000313" key="2">
    <source>
        <dbReference type="Proteomes" id="UP000478052"/>
    </source>
</evidence>
<gene>
    <name evidence="1" type="ORF">FWK35_00001577</name>
</gene>
<organism evidence="1 2">
    <name type="scientific">Aphis craccivora</name>
    <name type="common">Cowpea aphid</name>
    <dbReference type="NCBI Taxonomy" id="307492"/>
    <lineage>
        <taxon>Eukaryota</taxon>
        <taxon>Metazoa</taxon>
        <taxon>Ecdysozoa</taxon>
        <taxon>Arthropoda</taxon>
        <taxon>Hexapoda</taxon>
        <taxon>Insecta</taxon>
        <taxon>Pterygota</taxon>
        <taxon>Neoptera</taxon>
        <taxon>Paraneoptera</taxon>
        <taxon>Hemiptera</taxon>
        <taxon>Sternorrhyncha</taxon>
        <taxon>Aphidomorpha</taxon>
        <taxon>Aphidoidea</taxon>
        <taxon>Aphididae</taxon>
        <taxon>Aphidini</taxon>
        <taxon>Aphis</taxon>
        <taxon>Aphis</taxon>
    </lineage>
</organism>
<dbReference type="Proteomes" id="UP000478052">
    <property type="component" value="Unassembled WGS sequence"/>
</dbReference>
<dbReference type="EMBL" id="VUJU01000319">
    <property type="protein sequence ID" value="KAF0771236.1"/>
    <property type="molecule type" value="Genomic_DNA"/>
</dbReference>
<dbReference type="OrthoDB" id="10627297at2759"/>
<reference evidence="1 2" key="1">
    <citation type="submission" date="2019-08" db="EMBL/GenBank/DDBJ databases">
        <title>Whole genome of Aphis craccivora.</title>
        <authorList>
            <person name="Voronova N.V."/>
            <person name="Shulinski R.S."/>
            <person name="Bandarenka Y.V."/>
            <person name="Zhorov D.G."/>
            <person name="Warner D."/>
        </authorList>
    </citation>
    <scope>NUCLEOTIDE SEQUENCE [LARGE SCALE GENOMIC DNA]</scope>
    <source>
        <strain evidence="1">180601</strain>
        <tissue evidence="1">Whole Body</tissue>
    </source>
</reference>
<sequence length="81" mass="9579">TFHISYTIPIANYSAEREFNKLARIKNKYRTNSSQENLNSFMVLCTESDVLEVINTQDIIRVCFPKIKKKIFIKITILFLY</sequence>
<feature type="non-terminal residue" evidence="1">
    <location>
        <position position="1"/>
    </location>
</feature>
<evidence type="ECO:0000313" key="1">
    <source>
        <dbReference type="EMBL" id="KAF0771236.1"/>
    </source>
</evidence>
<dbReference type="AlphaFoldDB" id="A0A6G0ZJR7"/>
<name>A0A6G0ZJR7_APHCR</name>
<proteinExistence type="predicted"/>
<protein>
    <submittedName>
        <fullName evidence="1">Zinc finger MYM-type protein 1-like</fullName>
    </submittedName>
</protein>